<dbReference type="SMART" id="SM00387">
    <property type="entry name" value="HATPase_c"/>
    <property type="match status" value="1"/>
</dbReference>
<name>Q6MJE5_BDEBA</name>
<dbReference type="GO" id="GO:0000160">
    <property type="term" value="P:phosphorelay signal transduction system"/>
    <property type="evidence" value="ECO:0007669"/>
    <property type="project" value="UniProtKB-KW"/>
</dbReference>
<dbReference type="EC" id="2.7.13.3" evidence="2"/>
<dbReference type="InterPro" id="IPR011623">
    <property type="entry name" value="7TMR_DISM_rcpt_extracell_dom1"/>
</dbReference>
<evidence type="ECO:0000256" key="2">
    <source>
        <dbReference type="ARBA" id="ARBA00012438"/>
    </source>
</evidence>
<feature type="chain" id="PRO_5005366390" description="histidine kinase" evidence="7">
    <location>
        <begin position="22"/>
        <end position="622"/>
    </location>
</feature>
<keyword evidence="10" id="KW-1185">Reference proteome</keyword>
<feature type="transmembrane region" description="Helical" evidence="6">
    <location>
        <begin position="227"/>
        <end position="246"/>
    </location>
</feature>
<evidence type="ECO:0000256" key="6">
    <source>
        <dbReference type="SAM" id="Phobius"/>
    </source>
</evidence>
<dbReference type="PROSITE" id="PS50109">
    <property type="entry name" value="HIS_KIN"/>
    <property type="match status" value="1"/>
</dbReference>
<feature type="transmembrane region" description="Helical" evidence="6">
    <location>
        <begin position="351"/>
        <end position="372"/>
    </location>
</feature>
<evidence type="ECO:0000313" key="10">
    <source>
        <dbReference type="Proteomes" id="UP000008080"/>
    </source>
</evidence>
<proteinExistence type="predicted"/>
<dbReference type="PANTHER" id="PTHR43711:SF1">
    <property type="entry name" value="HISTIDINE KINASE 1"/>
    <property type="match status" value="1"/>
</dbReference>
<dbReference type="STRING" id="264462.Bd2833"/>
<evidence type="ECO:0000259" key="8">
    <source>
        <dbReference type="PROSITE" id="PS50109"/>
    </source>
</evidence>
<dbReference type="SUPFAM" id="SSF55874">
    <property type="entry name" value="ATPase domain of HSP90 chaperone/DNA topoisomerase II/histidine kinase"/>
    <property type="match status" value="1"/>
</dbReference>
<dbReference type="Pfam" id="PF07695">
    <property type="entry name" value="7TMR-DISM_7TM"/>
    <property type="match status" value="1"/>
</dbReference>
<feature type="transmembrane region" description="Helical" evidence="6">
    <location>
        <begin position="286"/>
        <end position="310"/>
    </location>
</feature>
<dbReference type="Gene3D" id="3.30.565.10">
    <property type="entry name" value="Histidine kinase-like ATPase, C-terminal domain"/>
    <property type="match status" value="1"/>
</dbReference>
<dbReference type="GO" id="GO:0004673">
    <property type="term" value="F:protein histidine kinase activity"/>
    <property type="evidence" value="ECO:0007669"/>
    <property type="project" value="UniProtKB-EC"/>
</dbReference>
<feature type="transmembrane region" description="Helical" evidence="6">
    <location>
        <begin position="322"/>
        <end position="345"/>
    </location>
</feature>
<feature type="transmembrane region" description="Helical" evidence="6">
    <location>
        <begin position="258"/>
        <end position="280"/>
    </location>
</feature>
<dbReference type="eggNOG" id="COG2205">
    <property type="taxonomic scope" value="Bacteria"/>
</dbReference>
<dbReference type="EMBL" id="BX842653">
    <property type="protein sequence ID" value="CAE80615.1"/>
    <property type="molecule type" value="Genomic_DNA"/>
</dbReference>
<dbReference type="GO" id="GO:0016829">
    <property type="term" value="F:lyase activity"/>
    <property type="evidence" value="ECO:0007669"/>
    <property type="project" value="UniProtKB-KW"/>
</dbReference>
<evidence type="ECO:0000256" key="5">
    <source>
        <dbReference type="ARBA" id="ARBA00023012"/>
    </source>
</evidence>
<keyword evidence="6" id="KW-0472">Membrane</keyword>
<dbReference type="InterPro" id="IPR005467">
    <property type="entry name" value="His_kinase_dom"/>
</dbReference>
<feature type="domain" description="Histidine kinase" evidence="8">
    <location>
        <begin position="400"/>
        <end position="621"/>
    </location>
</feature>
<comment type="catalytic activity">
    <reaction evidence="1">
        <text>ATP + protein L-histidine = ADP + protein N-phospho-L-histidine.</text>
        <dbReference type="EC" id="2.7.13.3"/>
    </reaction>
</comment>
<keyword evidence="5" id="KW-0902">Two-component regulatory system</keyword>
<dbReference type="Pfam" id="PF07696">
    <property type="entry name" value="7TMR-DISMED2"/>
    <property type="match status" value="1"/>
</dbReference>
<dbReference type="InterPro" id="IPR011622">
    <property type="entry name" value="7TMR_DISM_rcpt_extracell_dom2"/>
</dbReference>
<sequence>MEPAIRFFCTFLILIAFQAQAAVMDITSQVEMGEAAASVETAASVVFNRAGAKELARGYTELDQWFKISLHNDQDSVQSKVLYFDAPLMGRLYLQKQGEPGQRSSGPGLPMAERAVQSRFGAFPIELAPQESATYFIKRDSHHALNTRVFLADPSDLEHQDDLSRTIFYFYLGGIFSLVVYNLLLGLFTTQKDHLSYSFFAASFGVTALVLHGVFDSYLLPNSKFVFSNYLMFFSSVSLFSASLFVERFLSIKKEFTVGYWGLRLFAALSVVTMVGSLFAPTYRELFFLGYLIDISIGAGILFFIFCGFYSLIRYGHRLASYFLLSWLVVLIGTFIWFASIHGFITGNIYTQYSLLLANLGEMIVLSLGLAYKIRVLDEEKRQAQQAAEDKERYHRLVRVLSHDVANTVSGLLYHSEMLKDHVSAQAADAHLDRINSSTNKLNQILKSVRQEEVYHVFKQNAEMQRVELASACWEAVNHYSWQIEEKELLIEVAIANDLCVRADRSALINQVLSNVLSNSIKFCEPGREIRLLAQKQDDCVVLEIRDQGTGIHPNEVGLLFKRNKLFSHKGTSNEEGTGFGTSLIAEYMQLFGGQVEVSSVHHSVSPASGTTVKLVFPAVPD</sequence>
<dbReference type="InterPro" id="IPR036890">
    <property type="entry name" value="HATPase_C_sf"/>
</dbReference>
<organism evidence="9 10">
    <name type="scientific">Bdellovibrio bacteriovorus (strain ATCC 15356 / DSM 50701 / NCIMB 9529 / HD100)</name>
    <dbReference type="NCBI Taxonomy" id="264462"/>
    <lineage>
        <taxon>Bacteria</taxon>
        <taxon>Pseudomonadati</taxon>
        <taxon>Bdellovibrionota</taxon>
        <taxon>Bdellovibrionia</taxon>
        <taxon>Bdellovibrionales</taxon>
        <taxon>Pseudobdellovibrionaceae</taxon>
        <taxon>Bdellovibrio</taxon>
    </lineage>
</organism>
<dbReference type="InterPro" id="IPR050736">
    <property type="entry name" value="Sensor_HK_Regulatory"/>
</dbReference>
<gene>
    <name evidence="9" type="primary">hik</name>
    <name evidence="9" type="ordered locus">Bd2833</name>
</gene>
<evidence type="ECO:0000256" key="4">
    <source>
        <dbReference type="ARBA" id="ARBA00022777"/>
    </source>
</evidence>
<evidence type="ECO:0000256" key="7">
    <source>
        <dbReference type="SAM" id="SignalP"/>
    </source>
</evidence>
<keyword evidence="7" id="KW-0732">Signal</keyword>
<feature type="signal peptide" evidence="7">
    <location>
        <begin position="1"/>
        <end position="21"/>
    </location>
</feature>
<feature type="transmembrane region" description="Helical" evidence="6">
    <location>
        <begin position="168"/>
        <end position="188"/>
    </location>
</feature>
<feature type="transmembrane region" description="Helical" evidence="6">
    <location>
        <begin position="195"/>
        <end position="215"/>
    </location>
</feature>
<evidence type="ECO:0000256" key="1">
    <source>
        <dbReference type="ARBA" id="ARBA00000085"/>
    </source>
</evidence>
<evidence type="ECO:0000313" key="9">
    <source>
        <dbReference type="EMBL" id="CAE80615.1"/>
    </source>
</evidence>
<keyword evidence="4 9" id="KW-0418">Kinase</keyword>
<dbReference type="PANTHER" id="PTHR43711">
    <property type="entry name" value="TWO-COMPONENT HISTIDINE KINASE"/>
    <property type="match status" value="1"/>
</dbReference>
<accession>Q6MJE5</accession>
<reference evidence="9 10" key="1">
    <citation type="journal article" date="2004" name="Science">
        <title>A predator unmasked: life cycle of Bdellovibrio bacteriovorus from a genomic perspective.</title>
        <authorList>
            <person name="Rendulic S."/>
            <person name="Jagtap P."/>
            <person name="Rosinus A."/>
            <person name="Eppinger M."/>
            <person name="Baar C."/>
            <person name="Lanz C."/>
            <person name="Keller H."/>
            <person name="Lambert C."/>
            <person name="Evans K.J."/>
            <person name="Goesmann A."/>
            <person name="Meyer F."/>
            <person name="Sockett R.E."/>
            <person name="Schuster S.C."/>
        </authorList>
    </citation>
    <scope>NUCLEOTIDE SEQUENCE [LARGE SCALE GENOMIC DNA]</scope>
    <source>
        <strain evidence="10">ATCC 15356 / DSM 50701 / NCIMB 9529 / HD100</strain>
    </source>
</reference>
<dbReference type="HOGENOM" id="CLU_439201_0_0_7"/>
<dbReference type="PRINTS" id="PR00344">
    <property type="entry name" value="BCTRLSENSOR"/>
</dbReference>
<dbReference type="InterPro" id="IPR003594">
    <property type="entry name" value="HATPase_dom"/>
</dbReference>
<dbReference type="Gene3D" id="2.60.40.2380">
    <property type="match status" value="1"/>
</dbReference>
<evidence type="ECO:0000256" key="3">
    <source>
        <dbReference type="ARBA" id="ARBA00022679"/>
    </source>
</evidence>
<keyword evidence="6" id="KW-1133">Transmembrane helix</keyword>
<keyword evidence="6" id="KW-0812">Transmembrane</keyword>
<protein>
    <recommendedName>
        <fullName evidence="2">histidine kinase</fullName>
        <ecNumber evidence="2">2.7.13.3</ecNumber>
    </recommendedName>
</protein>
<dbReference type="AlphaFoldDB" id="Q6MJE5"/>
<keyword evidence="9" id="KW-0456">Lyase</keyword>
<dbReference type="Proteomes" id="UP000008080">
    <property type="component" value="Chromosome"/>
</dbReference>
<dbReference type="KEGG" id="bba:Bd2833"/>
<dbReference type="InterPro" id="IPR004358">
    <property type="entry name" value="Sig_transdc_His_kin-like_C"/>
</dbReference>
<keyword evidence="3" id="KW-0808">Transferase</keyword>
<dbReference type="Pfam" id="PF02518">
    <property type="entry name" value="HATPase_c"/>
    <property type="match status" value="1"/>
</dbReference>